<reference evidence="7 8" key="1">
    <citation type="submission" date="2016-10" db="EMBL/GenBank/DDBJ databases">
        <authorList>
            <person name="de Groot N.N."/>
        </authorList>
    </citation>
    <scope>NUCLEOTIDE SEQUENCE [LARGE SCALE GENOMIC DNA]</scope>
    <source>
        <strain evidence="7 8">DSM 16213</strain>
    </source>
</reference>
<dbReference type="HAMAP" id="MF_00313">
    <property type="entry name" value="Glutaminase"/>
    <property type="match status" value="1"/>
</dbReference>
<evidence type="ECO:0000313" key="8">
    <source>
        <dbReference type="Proteomes" id="UP000199585"/>
    </source>
</evidence>
<feature type="binding site" evidence="6">
    <location>
        <position position="65"/>
    </location>
    <ligand>
        <name>substrate</name>
    </ligand>
</feature>
<protein>
    <recommendedName>
        <fullName evidence="3 6">Glutaminase</fullName>
        <ecNumber evidence="3 6">3.5.1.2</ecNumber>
    </recommendedName>
</protein>
<feature type="binding site" evidence="6">
    <location>
        <position position="192"/>
    </location>
    <ligand>
        <name>substrate</name>
    </ligand>
</feature>
<dbReference type="Pfam" id="PF04960">
    <property type="entry name" value="Glutaminase"/>
    <property type="match status" value="1"/>
</dbReference>
<comment type="catalytic activity">
    <reaction evidence="5 6">
        <text>L-glutamine + H2O = L-glutamate + NH4(+)</text>
        <dbReference type="Rhea" id="RHEA:15889"/>
        <dbReference type="ChEBI" id="CHEBI:15377"/>
        <dbReference type="ChEBI" id="CHEBI:28938"/>
        <dbReference type="ChEBI" id="CHEBI:29985"/>
        <dbReference type="ChEBI" id="CHEBI:58359"/>
        <dbReference type="EC" id="3.5.1.2"/>
    </reaction>
</comment>
<organism evidence="7 8">
    <name type="scientific">Loktanella fryxellensis</name>
    <dbReference type="NCBI Taxonomy" id="245187"/>
    <lineage>
        <taxon>Bacteria</taxon>
        <taxon>Pseudomonadati</taxon>
        <taxon>Pseudomonadota</taxon>
        <taxon>Alphaproteobacteria</taxon>
        <taxon>Rhodobacterales</taxon>
        <taxon>Roseobacteraceae</taxon>
        <taxon>Loktanella</taxon>
    </lineage>
</organism>
<feature type="binding site" evidence="6">
    <location>
        <position position="168"/>
    </location>
    <ligand>
        <name>substrate</name>
    </ligand>
</feature>
<dbReference type="GO" id="GO:0006543">
    <property type="term" value="P:L-glutamine catabolic process"/>
    <property type="evidence" value="ECO:0007669"/>
    <property type="project" value="TreeGrafter"/>
</dbReference>
<dbReference type="NCBIfam" id="TIGR03814">
    <property type="entry name" value="Gln_ase"/>
    <property type="match status" value="1"/>
</dbReference>
<evidence type="ECO:0000256" key="4">
    <source>
        <dbReference type="ARBA" id="ARBA00022801"/>
    </source>
</evidence>
<dbReference type="EC" id="3.5.1.2" evidence="3 6"/>
<dbReference type="STRING" id="245187.SAMN04488003_101471"/>
<evidence type="ECO:0000256" key="6">
    <source>
        <dbReference type="HAMAP-Rule" id="MF_00313"/>
    </source>
</evidence>
<keyword evidence="8" id="KW-1185">Reference proteome</keyword>
<dbReference type="Proteomes" id="UP000199585">
    <property type="component" value="Unassembled WGS sequence"/>
</dbReference>
<dbReference type="PANTHER" id="PTHR12544">
    <property type="entry name" value="GLUTAMINASE"/>
    <property type="match status" value="1"/>
</dbReference>
<accession>A0A1H7Z9K2</accession>
<keyword evidence="4 6" id="KW-0378">Hydrolase</keyword>
<evidence type="ECO:0000256" key="3">
    <source>
        <dbReference type="ARBA" id="ARBA00012918"/>
    </source>
</evidence>
<name>A0A1H7Z9K2_9RHOB</name>
<feature type="binding site" evidence="6">
    <location>
        <position position="115"/>
    </location>
    <ligand>
        <name>substrate</name>
    </ligand>
</feature>
<dbReference type="Gene3D" id="3.40.710.10">
    <property type="entry name" value="DD-peptidase/beta-lactamase superfamily"/>
    <property type="match status" value="1"/>
</dbReference>
<dbReference type="RefSeq" id="WP_218139807.1">
    <property type="nucleotide sequence ID" value="NZ_FOCI01000001.1"/>
</dbReference>
<dbReference type="GO" id="GO:0006537">
    <property type="term" value="P:glutamate biosynthetic process"/>
    <property type="evidence" value="ECO:0007669"/>
    <property type="project" value="TreeGrafter"/>
</dbReference>
<feature type="binding site" evidence="6">
    <location>
        <position position="240"/>
    </location>
    <ligand>
        <name>substrate</name>
    </ligand>
</feature>
<dbReference type="FunFam" id="3.40.710.10:FF:000005">
    <property type="entry name" value="Glutaminase"/>
    <property type="match status" value="1"/>
</dbReference>
<evidence type="ECO:0000313" key="7">
    <source>
        <dbReference type="EMBL" id="SEM54167.1"/>
    </source>
</evidence>
<dbReference type="GO" id="GO:0004359">
    <property type="term" value="F:glutaminase activity"/>
    <property type="evidence" value="ECO:0007669"/>
    <property type="project" value="UniProtKB-UniRule"/>
</dbReference>
<evidence type="ECO:0000256" key="2">
    <source>
        <dbReference type="ARBA" id="ARBA00011881"/>
    </source>
</evidence>
<dbReference type="InterPro" id="IPR012338">
    <property type="entry name" value="Beta-lactam/transpept-like"/>
</dbReference>
<proteinExistence type="inferred from homology"/>
<dbReference type="InterPro" id="IPR015868">
    <property type="entry name" value="Glutaminase"/>
</dbReference>
<dbReference type="EMBL" id="FOCI01000001">
    <property type="protein sequence ID" value="SEM54167.1"/>
    <property type="molecule type" value="Genomic_DNA"/>
</dbReference>
<comment type="subunit">
    <text evidence="2 6">Homotetramer.</text>
</comment>
<evidence type="ECO:0000256" key="1">
    <source>
        <dbReference type="ARBA" id="ARBA00011076"/>
    </source>
</evidence>
<dbReference type="NCBIfam" id="NF002133">
    <property type="entry name" value="PRK00971.1-2"/>
    <property type="match status" value="1"/>
</dbReference>
<gene>
    <name evidence="6" type="primary">glsA</name>
    <name evidence="7" type="ORF">SAMN04488003_101471</name>
</gene>
<dbReference type="AlphaFoldDB" id="A0A1H7Z9K2"/>
<dbReference type="PANTHER" id="PTHR12544:SF29">
    <property type="entry name" value="GLUTAMINASE"/>
    <property type="match status" value="1"/>
</dbReference>
<dbReference type="SUPFAM" id="SSF56601">
    <property type="entry name" value="beta-lactamase/transpeptidase-like"/>
    <property type="match status" value="1"/>
</dbReference>
<feature type="binding site" evidence="6">
    <location>
        <position position="161"/>
    </location>
    <ligand>
        <name>substrate</name>
    </ligand>
</feature>
<sequence>MTLDLTAILDEIGAEMAAATDRGKVASYIPELACIDPARFGMAVCLPDGQVFTTGDAQEPFSIQSISKVFTLAMALGRMGDQFWDRVSREPSGQAFNSILQLEHHKGIPRNPFVNAGAIATTDAALAGHAPSEFLGELLQFIRTAAGDDSIFINEKVAKSEEATGDLNRALAYFMAAHGNMANPVPLALGAYFHQCAVEMSCAQLARAALFLTELPDGPRLVSAARRRRINAMMMLCGHYDASGDFAYRVGLPGKSGVGGGIMVVAPQHAGIAVWSPGLNGQGNSKLGTAAVEMLVRATGWSVFD</sequence>
<feature type="binding site" evidence="6">
    <location>
        <position position="258"/>
    </location>
    <ligand>
        <name>substrate</name>
    </ligand>
</feature>
<keyword evidence="6" id="KW-0007">Acetylation</keyword>
<comment type="similarity">
    <text evidence="1 6">Belongs to the glutaminase family.</text>
</comment>
<evidence type="ECO:0000256" key="5">
    <source>
        <dbReference type="ARBA" id="ARBA00049534"/>
    </source>
</evidence>